<evidence type="ECO:0000313" key="3">
    <source>
        <dbReference type="Proteomes" id="UP000569732"/>
    </source>
</evidence>
<dbReference type="InterPro" id="IPR024079">
    <property type="entry name" value="MetalloPept_cat_dom_sf"/>
</dbReference>
<dbReference type="GO" id="GO:0008237">
    <property type="term" value="F:metallopeptidase activity"/>
    <property type="evidence" value="ECO:0007669"/>
    <property type="project" value="InterPro"/>
</dbReference>
<reference evidence="2 3" key="1">
    <citation type="submission" date="2020-07" db="EMBL/GenBank/DDBJ databases">
        <title>Endozoicomonas sp. nov., isolated from sediment.</title>
        <authorList>
            <person name="Gu T."/>
        </authorList>
    </citation>
    <scope>NUCLEOTIDE SEQUENCE [LARGE SCALE GENOMIC DNA]</scope>
    <source>
        <strain evidence="2 3">SM1973</strain>
    </source>
</reference>
<dbReference type="EMBL" id="JACCKB010000045">
    <property type="protein sequence ID" value="NYZ68603.1"/>
    <property type="molecule type" value="Genomic_DNA"/>
</dbReference>
<dbReference type="Gene3D" id="3.40.390.10">
    <property type="entry name" value="Collagenase (Catalytic Domain)"/>
    <property type="match status" value="1"/>
</dbReference>
<dbReference type="RefSeq" id="WP_180570605.1">
    <property type="nucleotide sequence ID" value="NZ_JACCKB010000045.1"/>
</dbReference>
<comment type="caution">
    <text evidence="2">The sequence shown here is derived from an EMBL/GenBank/DDBJ whole genome shotgun (WGS) entry which is preliminary data.</text>
</comment>
<proteinExistence type="predicted"/>
<name>A0A853I5I7_9GAMM</name>
<evidence type="ECO:0000256" key="1">
    <source>
        <dbReference type="SAM" id="SignalP"/>
    </source>
</evidence>
<feature type="signal peptide" evidence="1">
    <location>
        <begin position="1"/>
        <end position="23"/>
    </location>
</feature>
<accession>A0A853I5I7</accession>
<gene>
    <name evidence="2" type="ORF">H0A36_21540</name>
</gene>
<dbReference type="AlphaFoldDB" id="A0A853I5I7"/>
<dbReference type="SUPFAM" id="SSF55486">
    <property type="entry name" value="Metalloproteases ('zincins'), catalytic domain"/>
    <property type="match status" value="1"/>
</dbReference>
<feature type="chain" id="PRO_5032692431" description="Peptidase metallopeptidase domain-containing protein" evidence="1">
    <location>
        <begin position="24"/>
        <end position="266"/>
    </location>
</feature>
<protein>
    <recommendedName>
        <fullName evidence="4">Peptidase metallopeptidase domain-containing protein</fullName>
    </recommendedName>
</protein>
<sequence>MLKNAIKASCFFTLFAASGYANHNWNNYHWARTTTAFNLQVVDSMTASWEGELVEALSRWSYSNVISLAITSANDSHHTRKRCRMVKGQIRVCNAEYGFNGWLGLATIGLDASGHIDRGTAKMNDSYTSYWAILGEKNHVICQEIGHVLGLGHTSEDGTSQKTCMDYSTDLDSQWPNGHDYSELESIYQHVDSYDSYANSSTTESIEGCNAPPDKGCNKKANNNVGADIPPMGVRVHKGRSHELWAAPRRDGGLWIHHIRLVPEGY</sequence>
<keyword evidence="3" id="KW-1185">Reference proteome</keyword>
<organism evidence="2 3">
    <name type="scientific">Spartinivicinus marinus</name>
    <dbReference type="NCBI Taxonomy" id="2994442"/>
    <lineage>
        <taxon>Bacteria</taxon>
        <taxon>Pseudomonadati</taxon>
        <taxon>Pseudomonadota</taxon>
        <taxon>Gammaproteobacteria</taxon>
        <taxon>Oceanospirillales</taxon>
        <taxon>Zooshikellaceae</taxon>
        <taxon>Spartinivicinus</taxon>
    </lineage>
</organism>
<evidence type="ECO:0008006" key="4">
    <source>
        <dbReference type="Google" id="ProtNLM"/>
    </source>
</evidence>
<evidence type="ECO:0000313" key="2">
    <source>
        <dbReference type="EMBL" id="NYZ68603.1"/>
    </source>
</evidence>
<dbReference type="Proteomes" id="UP000569732">
    <property type="component" value="Unassembled WGS sequence"/>
</dbReference>
<keyword evidence="1" id="KW-0732">Signal</keyword>